<evidence type="ECO:0000256" key="1">
    <source>
        <dbReference type="SAM" id="MobiDB-lite"/>
    </source>
</evidence>
<sequence>MAAAELRRQRRAGGGGTCCLGFADAVGEICGKIGTSFTTSKPFIAAEFMMTRALLVPESSQSDTRDADDAVSRSTGNYDADIMAPGGEANMIVRDTIDLGVNMSADHCYNASTDGGENLSADLCSDAGMVDEELCSSTCMESSVGMDSVDSVDVETEGSVDTDDSVGMDV</sequence>
<evidence type="ECO:0000313" key="3">
    <source>
        <dbReference type="Proteomes" id="UP000460718"/>
    </source>
</evidence>
<dbReference type="Proteomes" id="UP000460718">
    <property type="component" value="Unassembled WGS sequence"/>
</dbReference>
<feature type="region of interest" description="Disordered" evidence="1">
    <location>
        <begin position="145"/>
        <end position="170"/>
    </location>
</feature>
<name>A0A6A3M729_9STRA</name>
<organism evidence="2 3">
    <name type="scientific">Phytophthora fragariae</name>
    <dbReference type="NCBI Taxonomy" id="53985"/>
    <lineage>
        <taxon>Eukaryota</taxon>
        <taxon>Sar</taxon>
        <taxon>Stramenopiles</taxon>
        <taxon>Oomycota</taxon>
        <taxon>Peronosporomycetes</taxon>
        <taxon>Peronosporales</taxon>
        <taxon>Peronosporaceae</taxon>
        <taxon>Phytophthora</taxon>
    </lineage>
</organism>
<gene>
    <name evidence="2" type="ORF">PF011_g1880</name>
</gene>
<feature type="compositionally biased region" description="Acidic residues" evidence="1">
    <location>
        <begin position="150"/>
        <end position="170"/>
    </location>
</feature>
<dbReference type="AlphaFoldDB" id="A0A6A3M729"/>
<protein>
    <submittedName>
        <fullName evidence="2">Uncharacterized protein</fullName>
    </submittedName>
</protein>
<accession>A0A6A3M729</accession>
<dbReference type="EMBL" id="QXFW01000054">
    <property type="protein sequence ID" value="KAE9027789.1"/>
    <property type="molecule type" value="Genomic_DNA"/>
</dbReference>
<feature type="region of interest" description="Disordered" evidence="1">
    <location>
        <begin position="57"/>
        <end position="79"/>
    </location>
</feature>
<proteinExistence type="predicted"/>
<reference evidence="2 3" key="1">
    <citation type="submission" date="2018-09" db="EMBL/GenBank/DDBJ databases">
        <title>Genomic investigation of the strawberry pathogen Phytophthora fragariae indicates pathogenicity is determined by transcriptional variation in three key races.</title>
        <authorList>
            <person name="Adams T.M."/>
            <person name="Armitage A.D."/>
            <person name="Sobczyk M.K."/>
            <person name="Bates H.J."/>
            <person name="Dunwell J.M."/>
            <person name="Nellist C.F."/>
            <person name="Harrison R.J."/>
        </authorList>
    </citation>
    <scope>NUCLEOTIDE SEQUENCE [LARGE SCALE GENOMIC DNA]</scope>
    <source>
        <strain evidence="2 3">SCRP245</strain>
    </source>
</reference>
<evidence type="ECO:0000313" key="2">
    <source>
        <dbReference type="EMBL" id="KAE9027789.1"/>
    </source>
</evidence>
<comment type="caution">
    <text evidence="2">The sequence shown here is derived from an EMBL/GenBank/DDBJ whole genome shotgun (WGS) entry which is preliminary data.</text>
</comment>